<evidence type="ECO:0000313" key="7">
    <source>
        <dbReference type="Proteomes" id="UP000263595"/>
    </source>
</evidence>
<dbReference type="GO" id="GO:0004674">
    <property type="term" value="F:protein serine/threonine kinase activity"/>
    <property type="evidence" value="ECO:0007669"/>
    <property type="project" value="TreeGrafter"/>
</dbReference>
<keyword evidence="3" id="KW-0418">Kinase</keyword>
<keyword evidence="2" id="KW-0808">Transferase</keyword>
<dbReference type="Pfam" id="PF13657">
    <property type="entry name" value="Couple_hipA"/>
    <property type="match status" value="1"/>
</dbReference>
<evidence type="ECO:0000313" key="6">
    <source>
        <dbReference type="EMBL" id="SYX89461.1"/>
    </source>
</evidence>
<proteinExistence type="inferred from homology"/>
<dbReference type="EMBL" id="UNOZ01000013">
    <property type="protein sequence ID" value="SYX89461.1"/>
    <property type="molecule type" value="Genomic_DNA"/>
</dbReference>
<comment type="similarity">
    <text evidence="1">Belongs to the HipA Ser/Thr kinase family.</text>
</comment>
<dbReference type="InterPro" id="IPR012893">
    <property type="entry name" value="HipA-like_C"/>
</dbReference>
<evidence type="ECO:0000259" key="4">
    <source>
        <dbReference type="Pfam" id="PF07804"/>
    </source>
</evidence>
<dbReference type="AlphaFoldDB" id="A0A383RSQ5"/>
<dbReference type="InterPro" id="IPR052028">
    <property type="entry name" value="HipA_Ser/Thr_kinase"/>
</dbReference>
<dbReference type="RefSeq" id="WP_119139834.1">
    <property type="nucleotide sequence ID" value="NZ_CBCSFL010000041.1"/>
</dbReference>
<evidence type="ECO:0000256" key="2">
    <source>
        <dbReference type="ARBA" id="ARBA00022679"/>
    </source>
</evidence>
<keyword evidence="7" id="KW-1185">Reference proteome</keyword>
<feature type="domain" description="HipA-like C-terminal" evidence="4">
    <location>
        <begin position="176"/>
        <end position="409"/>
    </location>
</feature>
<organism evidence="6 7">
    <name type="scientific">Pseudomonas reidholzensis</name>
    <dbReference type="NCBI Taxonomy" id="1785162"/>
    <lineage>
        <taxon>Bacteria</taxon>
        <taxon>Pseudomonadati</taxon>
        <taxon>Pseudomonadota</taxon>
        <taxon>Gammaproteobacteria</taxon>
        <taxon>Pseudomonadales</taxon>
        <taxon>Pseudomonadaceae</taxon>
        <taxon>Pseudomonas</taxon>
    </lineage>
</organism>
<sequence length="441" mass="49410">MAITAEVWMWDVKVGAVLWDDSQAPATGTFEFDPAFTDIGLEIAPLTMPAVPGEVYAFPSLNPAAFKSLPPCLSDSLPDDFGNAVIDAWLAKEGRDPKSFTPVERLLYIGARGMGALEFRPAVDRIKTKIEKLQVESLVELAGQILQQRQQQYTGLQLGGGERHEEAIKHLFQVGSSAGGQRPKAIIAINEKTGELCSGQITAPGGYSYWLFKFDVPKQADSLGDPAGFGRVEYAYHLMTVAAGINMMECRLHLEGPRAHFMTRRFDRMEDGDKLHVQTLCAMDIADYTKPGAYSYEQALLVARDLGLPREDSIELFRRAVFNVIARNQDDHTRNIAFQVWRDGVWRLTPAYDMCWAYRADSEWVSSHQMSINGKRDDFTLDDLLSLANQIPRIPAKQIIKEVADAVRRWRDFAATAGIENEQLIEQIEQTHRLYLAEALV</sequence>
<evidence type="ECO:0000259" key="5">
    <source>
        <dbReference type="Pfam" id="PF13657"/>
    </source>
</evidence>
<dbReference type="Pfam" id="PF07804">
    <property type="entry name" value="HipA_C"/>
    <property type="match status" value="1"/>
</dbReference>
<gene>
    <name evidence="6" type="ORF">CCOS865_01714</name>
</gene>
<dbReference type="PANTHER" id="PTHR37419">
    <property type="entry name" value="SERINE/THREONINE-PROTEIN KINASE TOXIN HIPA"/>
    <property type="match status" value="1"/>
</dbReference>
<feature type="domain" description="HipA N-terminal subdomain 1" evidence="5">
    <location>
        <begin position="6"/>
        <end position="119"/>
    </location>
</feature>
<dbReference type="OrthoDB" id="9805913at2"/>
<dbReference type="PANTHER" id="PTHR37419:SF8">
    <property type="entry name" value="TOXIN YJJJ"/>
    <property type="match status" value="1"/>
</dbReference>
<dbReference type="Proteomes" id="UP000263595">
    <property type="component" value="Unassembled WGS sequence"/>
</dbReference>
<dbReference type="InterPro" id="IPR017508">
    <property type="entry name" value="HipA_N1"/>
</dbReference>
<reference evidence="7" key="1">
    <citation type="submission" date="2018-08" db="EMBL/GenBank/DDBJ databases">
        <authorList>
            <person name="Blom J."/>
        </authorList>
    </citation>
    <scope>NUCLEOTIDE SEQUENCE [LARGE SCALE GENOMIC DNA]</scope>
    <source>
        <strain evidence="7">CCOS 865</strain>
    </source>
</reference>
<evidence type="ECO:0000256" key="3">
    <source>
        <dbReference type="ARBA" id="ARBA00022777"/>
    </source>
</evidence>
<dbReference type="GO" id="GO:0005829">
    <property type="term" value="C:cytosol"/>
    <property type="evidence" value="ECO:0007669"/>
    <property type="project" value="TreeGrafter"/>
</dbReference>
<accession>A0A383RSQ5</accession>
<protein>
    <submittedName>
        <fullName evidence="6">Toxin HipA</fullName>
    </submittedName>
</protein>
<evidence type="ECO:0000256" key="1">
    <source>
        <dbReference type="ARBA" id="ARBA00010164"/>
    </source>
</evidence>
<name>A0A383RSQ5_9PSED</name>